<dbReference type="EMBL" id="BAAATE010000004">
    <property type="protein sequence ID" value="GAA2653458.1"/>
    <property type="molecule type" value="Genomic_DNA"/>
</dbReference>
<feature type="compositionally biased region" description="Basic and acidic residues" evidence="8">
    <location>
        <begin position="659"/>
        <end position="672"/>
    </location>
</feature>
<evidence type="ECO:0000256" key="6">
    <source>
        <dbReference type="RuleBase" id="RU000416"/>
    </source>
</evidence>
<sequence>MRFYLGTHQPSWLTRTLGVPLMLSHRRLAPMRRLPIAVTRWALDSGGFTELSLHGGWTTNPSAYGKAIRRYQQEIGNLDWAAPQDWMCEPRMLRSTGRTIADHQRLTVDNYLRLREENLPVIPVLQGWHLNDYLHCLDLYGKAGIDLAELPLVGLGSVCRRQHTGDIATLTTVLAERGLILHGFGVKTGGLGHYGPALASADSMAWSLRGRYLPGCTPSHQSESNCLRFALAWRERLLAQQHLDRPDGVGDDMIGPQSWRCRQSWQVGQSLPRSDAPVDPDRSQPGEKPAHDVIEGIIPDHPAAVAQARVAPPRSDLEQLRTRLPAPLLTGDRPPVHDIDQPTLVDLPPLVSGRPIGHDPDPPPGLAQLPQPAQYRPRAGHQLRHPHPVGIPQHVNRLGQPEPLMHSGEELLRGQRPVGIQLDHPGGILLAQPPPPGELGHPAAEGIQPIDERVVQVEERQFLHDHPAYGDLLGYARPWIGSMCTGAGGLDLAVMDVHDARLAWCADNDPQASKIIEARFPVIPNLGDLTAVDWTAVPRVDIVTAGFPCTDISYAGKGAGLTKETRSGLWFTIAAALRHLRPGFVVLENVAALRRRGLDRVLGDLAALGYDTAWTCLRASDAGAPHRRERLFILAANPSGLQSERRRTTGVLVGPPHPTEARQSHAAGDRDQAPAVYGESPQWEHPVQDWGPYEPGIRHWESILGRLAPNPAELGTRGQPRLAAAFVEWLLGLPEGHVTAVPSLSRAAQLRVLGNGVVPQQAALALRLLHDRLDGAS</sequence>
<dbReference type="InterPro" id="IPR001525">
    <property type="entry name" value="C5_MeTfrase"/>
</dbReference>
<evidence type="ECO:0000313" key="11">
    <source>
        <dbReference type="Proteomes" id="UP001501666"/>
    </source>
</evidence>
<feature type="region of interest" description="Disordered" evidence="8">
    <location>
        <begin position="264"/>
        <end position="290"/>
    </location>
</feature>
<evidence type="ECO:0000256" key="3">
    <source>
        <dbReference type="ARBA" id="ARBA00022691"/>
    </source>
</evidence>
<evidence type="ECO:0000256" key="5">
    <source>
        <dbReference type="PROSITE-ProRule" id="PRU01016"/>
    </source>
</evidence>
<dbReference type="EC" id="2.1.1.37" evidence="7"/>
<feature type="compositionally biased region" description="Basic and acidic residues" evidence="8">
    <location>
        <begin position="279"/>
        <end position="290"/>
    </location>
</feature>
<dbReference type="PANTHER" id="PTHR10629">
    <property type="entry name" value="CYTOSINE-SPECIFIC METHYLTRANSFERASE"/>
    <property type="match status" value="1"/>
</dbReference>
<evidence type="ECO:0000313" key="10">
    <source>
        <dbReference type="EMBL" id="GAA2653458.1"/>
    </source>
</evidence>
<keyword evidence="1 5" id="KW-0489">Methyltransferase</keyword>
<evidence type="ECO:0000259" key="9">
    <source>
        <dbReference type="Pfam" id="PF23859"/>
    </source>
</evidence>
<evidence type="ECO:0000256" key="2">
    <source>
        <dbReference type="ARBA" id="ARBA00022679"/>
    </source>
</evidence>
<dbReference type="PROSITE" id="PS51679">
    <property type="entry name" value="SAM_MT_C5"/>
    <property type="match status" value="1"/>
</dbReference>
<dbReference type="InterPro" id="IPR050390">
    <property type="entry name" value="C5-Methyltransferase"/>
</dbReference>
<organism evidence="10 11">
    <name type="scientific">Nonomuraea recticatena</name>
    <dbReference type="NCBI Taxonomy" id="46178"/>
    <lineage>
        <taxon>Bacteria</taxon>
        <taxon>Bacillati</taxon>
        <taxon>Actinomycetota</taxon>
        <taxon>Actinomycetes</taxon>
        <taxon>Streptosporangiales</taxon>
        <taxon>Streptosporangiaceae</taxon>
        <taxon>Nonomuraea</taxon>
    </lineage>
</organism>
<keyword evidence="3 5" id="KW-0949">S-adenosyl-L-methionine</keyword>
<evidence type="ECO:0000256" key="4">
    <source>
        <dbReference type="ARBA" id="ARBA00022747"/>
    </source>
</evidence>
<feature type="domain" description="DeoxyPurine in DNA protein A" evidence="9">
    <location>
        <begin position="2"/>
        <end position="249"/>
    </location>
</feature>
<dbReference type="InterPro" id="IPR055645">
    <property type="entry name" value="DpdA"/>
</dbReference>
<accession>A0ABN3RIB4</accession>
<comment type="catalytic activity">
    <reaction evidence="7">
        <text>a 2'-deoxycytidine in DNA + S-adenosyl-L-methionine = a 5-methyl-2'-deoxycytidine in DNA + S-adenosyl-L-homocysteine + H(+)</text>
        <dbReference type="Rhea" id="RHEA:13681"/>
        <dbReference type="Rhea" id="RHEA-COMP:11369"/>
        <dbReference type="Rhea" id="RHEA-COMP:11370"/>
        <dbReference type="ChEBI" id="CHEBI:15378"/>
        <dbReference type="ChEBI" id="CHEBI:57856"/>
        <dbReference type="ChEBI" id="CHEBI:59789"/>
        <dbReference type="ChEBI" id="CHEBI:85452"/>
        <dbReference type="ChEBI" id="CHEBI:85454"/>
        <dbReference type="EC" id="2.1.1.37"/>
    </reaction>
</comment>
<dbReference type="PROSITE" id="PS00094">
    <property type="entry name" value="C5_MTASE_1"/>
    <property type="match status" value="1"/>
</dbReference>
<dbReference type="Pfam" id="PF00145">
    <property type="entry name" value="DNA_methylase"/>
    <property type="match status" value="1"/>
</dbReference>
<dbReference type="PANTHER" id="PTHR10629:SF52">
    <property type="entry name" value="DNA (CYTOSINE-5)-METHYLTRANSFERASE 1"/>
    <property type="match status" value="1"/>
</dbReference>
<dbReference type="Proteomes" id="UP001501666">
    <property type="component" value="Unassembled WGS sequence"/>
</dbReference>
<dbReference type="PRINTS" id="PR00105">
    <property type="entry name" value="C5METTRFRASE"/>
</dbReference>
<evidence type="ECO:0000256" key="7">
    <source>
        <dbReference type="RuleBase" id="RU000417"/>
    </source>
</evidence>
<gene>
    <name evidence="10" type="ORF">GCM10010412_021590</name>
</gene>
<keyword evidence="2 5" id="KW-0808">Transferase</keyword>
<dbReference type="Gene3D" id="3.40.50.150">
    <property type="entry name" value="Vaccinia Virus protein VP39"/>
    <property type="match status" value="1"/>
</dbReference>
<dbReference type="InterPro" id="IPR029063">
    <property type="entry name" value="SAM-dependent_MTases_sf"/>
</dbReference>
<dbReference type="InterPro" id="IPR018117">
    <property type="entry name" value="C5_DNA_meth_AS"/>
</dbReference>
<evidence type="ECO:0000256" key="1">
    <source>
        <dbReference type="ARBA" id="ARBA00022603"/>
    </source>
</evidence>
<comment type="caution">
    <text evidence="10">The sequence shown here is derived from an EMBL/GenBank/DDBJ whole genome shotgun (WGS) entry which is preliminary data.</text>
</comment>
<comment type="similarity">
    <text evidence="5 6">Belongs to the class I-like SAM-binding methyltransferase superfamily. C5-methyltransferase family.</text>
</comment>
<dbReference type="NCBIfam" id="TIGR00675">
    <property type="entry name" value="dcm"/>
    <property type="match status" value="1"/>
</dbReference>
<evidence type="ECO:0000256" key="8">
    <source>
        <dbReference type="SAM" id="MobiDB-lite"/>
    </source>
</evidence>
<name>A0ABN3RIB4_9ACTN</name>
<dbReference type="SUPFAM" id="SSF53335">
    <property type="entry name" value="S-adenosyl-L-methionine-dependent methyltransferases"/>
    <property type="match status" value="1"/>
</dbReference>
<protein>
    <recommendedName>
        <fullName evidence="7">Cytosine-specific methyltransferase</fullName>
        <ecNumber evidence="7">2.1.1.37</ecNumber>
    </recommendedName>
</protein>
<dbReference type="Pfam" id="PF23859">
    <property type="entry name" value="DpdA"/>
    <property type="match status" value="1"/>
</dbReference>
<feature type="region of interest" description="Disordered" evidence="8">
    <location>
        <begin position="651"/>
        <end position="685"/>
    </location>
</feature>
<keyword evidence="4" id="KW-0680">Restriction system</keyword>
<feature type="active site" evidence="5">
    <location>
        <position position="549"/>
    </location>
</feature>
<reference evidence="10 11" key="1">
    <citation type="journal article" date="2019" name="Int. J. Syst. Evol. Microbiol.">
        <title>The Global Catalogue of Microorganisms (GCM) 10K type strain sequencing project: providing services to taxonomists for standard genome sequencing and annotation.</title>
        <authorList>
            <consortium name="The Broad Institute Genomics Platform"/>
            <consortium name="The Broad Institute Genome Sequencing Center for Infectious Disease"/>
            <person name="Wu L."/>
            <person name="Ma J."/>
        </authorList>
    </citation>
    <scope>NUCLEOTIDE SEQUENCE [LARGE SCALE GENOMIC DNA]</scope>
    <source>
        <strain evidence="10 11">JCM 6835</strain>
    </source>
</reference>
<proteinExistence type="inferred from homology"/>
<keyword evidence="11" id="KW-1185">Reference proteome</keyword>